<feature type="compositionally biased region" description="Basic and acidic residues" evidence="2">
    <location>
        <begin position="376"/>
        <end position="399"/>
    </location>
</feature>
<name>A0A146JY92_9EUKA</name>
<keyword evidence="1" id="KW-0175">Coiled coil</keyword>
<accession>A0A146JY92</accession>
<gene>
    <name evidence="3" type="ORF">TPC1_30795</name>
</gene>
<feature type="non-terminal residue" evidence="3">
    <location>
        <position position="1"/>
    </location>
</feature>
<dbReference type="EMBL" id="GDID01006896">
    <property type="protein sequence ID" value="JAP89710.1"/>
    <property type="molecule type" value="Transcribed_RNA"/>
</dbReference>
<feature type="compositionally biased region" description="Basic and acidic residues" evidence="2">
    <location>
        <begin position="321"/>
        <end position="338"/>
    </location>
</feature>
<organism evidence="3">
    <name type="scientific">Trepomonas sp. PC1</name>
    <dbReference type="NCBI Taxonomy" id="1076344"/>
    <lineage>
        <taxon>Eukaryota</taxon>
        <taxon>Metamonada</taxon>
        <taxon>Diplomonadida</taxon>
        <taxon>Hexamitidae</taxon>
        <taxon>Hexamitinae</taxon>
        <taxon>Trepomonas</taxon>
    </lineage>
</organism>
<feature type="region of interest" description="Disordered" evidence="2">
    <location>
        <begin position="260"/>
        <end position="452"/>
    </location>
</feature>
<protein>
    <submittedName>
        <fullName evidence="3">Uncharacterized protein</fullName>
    </submittedName>
</protein>
<reference evidence="3" key="1">
    <citation type="submission" date="2015-07" db="EMBL/GenBank/DDBJ databases">
        <title>Adaptation to a free-living lifestyle via gene acquisitions in the diplomonad Trepomonas sp. PC1.</title>
        <authorList>
            <person name="Xu F."/>
            <person name="Jerlstrom-Hultqvist J."/>
            <person name="Kolisko M."/>
            <person name="Simpson A.G.B."/>
            <person name="Roger A.J."/>
            <person name="Svard S.G."/>
            <person name="Andersson J.O."/>
        </authorList>
    </citation>
    <scope>NUCLEOTIDE SEQUENCE</scope>
    <source>
        <strain evidence="3">PC1</strain>
    </source>
</reference>
<dbReference type="AlphaFoldDB" id="A0A146JY92"/>
<evidence type="ECO:0000313" key="3">
    <source>
        <dbReference type="EMBL" id="JAP89710.1"/>
    </source>
</evidence>
<evidence type="ECO:0000256" key="2">
    <source>
        <dbReference type="SAM" id="MobiDB-lite"/>
    </source>
</evidence>
<evidence type="ECO:0000256" key="1">
    <source>
        <dbReference type="SAM" id="Coils"/>
    </source>
</evidence>
<feature type="region of interest" description="Disordered" evidence="2">
    <location>
        <begin position="1"/>
        <end position="54"/>
    </location>
</feature>
<feature type="compositionally biased region" description="Basic and acidic residues" evidence="2">
    <location>
        <begin position="42"/>
        <end position="54"/>
    </location>
</feature>
<feature type="compositionally biased region" description="Acidic residues" evidence="2">
    <location>
        <begin position="1"/>
        <end position="21"/>
    </location>
</feature>
<feature type="coiled-coil region" evidence="1">
    <location>
        <begin position="70"/>
        <end position="148"/>
    </location>
</feature>
<feature type="compositionally biased region" description="Basic and acidic residues" evidence="2">
    <location>
        <begin position="406"/>
        <end position="424"/>
    </location>
</feature>
<sequence>ESESEDYYEEDEEYSDYSESSEEQKNKNAFMTGLTAEQQHQQYEKTKIPQKQKEFDNPIDKVIYECSQLTRKTEKRMQEQKLKYMQIEKEVKLEESQRQLQSIEAEKQIQLSRKNQARQFMEMRKKHREQLEAEINKIKQSKHAYDIDQIIEEKKQMMEEVQKAISPQRLTTQQRVQYMKTLHEQPQLVLGNMNAKLKQIVVDSEYKAIQENILAEDRKRAEYVESLRTDEEKQMRENLGLKRTQDQYLKQLGINSSVKTKANPLKKAQESPALELQQNTDEAKPVVSNTDQNPISKLPDIDLSDLDEPKEKKKKEKKKKTNLEASEKTEENEHEKAEKPKKKSKIQVLEEDSEEQHRLEQVDGSKNLAKKHKKQENKEKSDEEKLLKKENLTKEKEQKITPNNVNEHKESPNANKNEQRHIPIVEDTFSLLDSKSTKRSTKTPKQEVSQQQTVQAQKVQQAQNQKKVQLLKK</sequence>
<proteinExistence type="predicted"/>